<organism evidence="2">
    <name type="scientific">Anguilla anguilla</name>
    <name type="common">European freshwater eel</name>
    <name type="synonym">Muraena anguilla</name>
    <dbReference type="NCBI Taxonomy" id="7936"/>
    <lineage>
        <taxon>Eukaryota</taxon>
        <taxon>Metazoa</taxon>
        <taxon>Chordata</taxon>
        <taxon>Craniata</taxon>
        <taxon>Vertebrata</taxon>
        <taxon>Euteleostomi</taxon>
        <taxon>Actinopterygii</taxon>
        <taxon>Neopterygii</taxon>
        <taxon>Teleostei</taxon>
        <taxon>Anguilliformes</taxon>
        <taxon>Anguillidae</taxon>
        <taxon>Anguilla</taxon>
    </lineage>
</organism>
<feature type="compositionally biased region" description="Low complexity" evidence="1">
    <location>
        <begin position="34"/>
        <end position="68"/>
    </location>
</feature>
<evidence type="ECO:0000313" key="2">
    <source>
        <dbReference type="EMBL" id="JAH90822.1"/>
    </source>
</evidence>
<proteinExistence type="predicted"/>
<accession>A0A0E9WKE8</accession>
<reference evidence="2" key="1">
    <citation type="submission" date="2014-11" db="EMBL/GenBank/DDBJ databases">
        <authorList>
            <person name="Amaro Gonzalez C."/>
        </authorList>
    </citation>
    <scope>NUCLEOTIDE SEQUENCE</scope>
</reference>
<sequence>MPDITSVEGPSSPGTGLCLQPTAASPVSRCAWVSTTSPPTRAPSSSSTPSRLSLTPTTTATPWTTTSC</sequence>
<feature type="region of interest" description="Disordered" evidence="1">
    <location>
        <begin position="1"/>
        <end position="20"/>
    </location>
</feature>
<dbReference type="AlphaFoldDB" id="A0A0E9WKE8"/>
<reference evidence="2" key="2">
    <citation type="journal article" date="2015" name="Fish Shellfish Immunol.">
        <title>Early steps in the European eel (Anguilla anguilla)-Vibrio vulnificus interaction in the gills: Role of the RtxA13 toxin.</title>
        <authorList>
            <person name="Callol A."/>
            <person name="Pajuelo D."/>
            <person name="Ebbesson L."/>
            <person name="Teles M."/>
            <person name="MacKenzie S."/>
            <person name="Amaro C."/>
        </authorList>
    </citation>
    <scope>NUCLEOTIDE SEQUENCE</scope>
</reference>
<evidence type="ECO:0000256" key="1">
    <source>
        <dbReference type="SAM" id="MobiDB-lite"/>
    </source>
</evidence>
<dbReference type="EMBL" id="GBXM01017755">
    <property type="protein sequence ID" value="JAH90822.1"/>
    <property type="molecule type" value="Transcribed_RNA"/>
</dbReference>
<name>A0A0E9WKE8_ANGAN</name>
<protein>
    <submittedName>
        <fullName evidence="2">Uncharacterized protein</fullName>
    </submittedName>
</protein>
<feature type="region of interest" description="Disordered" evidence="1">
    <location>
        <begin position="33"/>
        <end position="68"/>
    </location>
</feature>